<dbReference type="CDD" id="cd06588">
    <property type="entry name" value="PhnB_like"/>
    <property type="match status" value="1"/>
</dbReference>
<dbReference type="OrthoDB" id="9795306at2"/>
<accession>A0A5D4GY88</accession>
<sequence length="140" mass="15707">MANDLAPYIHFDGNCREAIDFYVETLGARVIDSMTYGDAPGGQAPEGECDWIIYASLLIGDRPLMMSDAPGQFQERRQGFNISIGLESVEEIERVYAAFRDGGVVRMELQETFFAKRFAMVTDRFGTPWMLTCNMGQTPT</sequence>
<evidence type="ECO:0000313" key="3">
    <source>
        <dbReference type="Proteomes" id="UP000323258"/>
    </source>
</evidence>
<evidence type="ECO:0000313" key="2">
    <source>
        <dbReference type="EMBL" id="TYR32829.1"/>
    </source>
</evidence>
<protein>
    <submittedName>
        <fullName evidence="2">VOC family protein</fullName>
    </submittedName>
</protein>
<dbReference type="EMBL" id="VSZS01000061">
    <property type="protein sequence ID" value="TYR32829.1"/>
    <property type="molecule type" value="Genomic_DNA"/>
</dbReference>
<keyword evidence="3" id="KW-1185">Reference proteome</keyword>
<organism evidence="2 3">
    <name type="scientific">Neoaquamicrobium microcysteis</name>
    <dbReference type="NCBI Taxonomy" id="2682781"/>
    <lineage>
        <taxon>Bacteria</taxon>
        <taxon>Pseudomonadati</taxon>
        <taxon>Pseudomonadota</taxon>
        <taxon>Alphaproteobacteria</taxon>
        <taxon>Hyphomicrobiales</taxon>
        <taxon>Phyllobacteriaceae</taxon>
        <taxon>Neoaquamicrobium</taxon>
    </lineage>
</organism>
<dbReference type="Gene3D" id="3.10.180.10">
    <property type="entry name" value="2,3-Dihydroxybiphenyl 1,2-Dioxygenase, domain 1"/>
    <property type="match status" value="1"/>
</dbReference>
<proteinExistence type="predicted"/>
<reference evidence="2 3" key="2">
    <citation type="submission" date="2019-09" db="EMBL/GenBank/DDBJ databases">
        <title>Mesorhizobium sp. MaA-C15 isolated from Microcystis aeruginosa.</title>
        <authorList>
            <person name="Jeong S.E."/>
            <person name="Jin H.M."/>
            <person name="Jeon C.O."/>
        </authorList>
    </citation>
    <scope>NUCLEOTIDE SEQUENCE [LARGE SCALE GENOMIC DNA]</scope>
    <source>
        <strain evidence="2 3">MaA-C15</strain>
    </source>
</reference>
<dbReference type="InterPro" id="IPR029068">
    <property type="entry name" value="Glyas_Bleomycin-R_OHBP_Dase"/>
</dbReference>
<dbReference type="SUPFAM" id="SSF54593">
    <property type="entry name" value="Glyoxalase/Bleomycin resistance protein/Dihydroxybiphenyl dioxygenase"/>
    <property type="match status" value="1"/>
</dbReference>
<feature type="domain" description="Glyoxalase/fosfomycin resistance/dioxygenase" evidence="1">
    <location>
        <begin position="11"/>
        <end position="130"/>
    </location>
</feature>
<gene>
    <name evidence="2" type="ORF">FY036_10045</name>
</gene>
<dbReference type="InterPro" id="IPR004360">
    <property type="entry name" value="Glyas_Fos-R_dOase_dom"/>
</dbReference>
<comment type="caution">
    <text evidence="2">The sequence shown here is derived from an EMBL/GenBank/DDBJ whole genome shotgun (WGS) entry which is preliminary data.</text>
</comment>
<reference evidence="2 3" key="1">
    <citation type="submission" date="2019-08" db="EMBL/GenBank/DDBJ databases">
        <authorList>
            <person name="Seo Y.L."/>
        </authorList>
    </citation>
    <scope>NUCLEOTIDE SEQUENCE [LARGE SCALE GENOMIC DNA]</scope>
    <source>
        <strain evidence="2 3">MaA-C15</strain>
    </source>
</reference>
<dbReference type="RefSeq" id="WP_148914590.1">
    <property type="nucleotide sequence ID" value="NZ_VSZS01000061.1"/>
</dbReference>
<dbReference type="PANTHER" id="PTHR33990:SF1">
    <property type="entry name" value="PROTEIN YJDN"/>
    <property type="match status" value="1"/>
</dbReference>
<dbReference type="PANTHER" id="PTHR33990">
    <property type="entry name" value="PROTEIN YJDN-RELATED"/>
    <property type="match status" value="1"/>
</dbReference>
<evidence type="ECO:0000259" key="1">
    <source>
        <dbReference type="Pfam" id="PF00903"/>
    </source>
</evidence>
<dbReference type="Proteomes" id="UP000323258">
    <property type="component" value="Unassembled WGS sequence"/>
</dbReference>
<dbReference type="Pfam" id="PF00903">
    <property type="entry name" value="Glyoxalase"/>
    <property type="match status" value="1"/>
</dbReference>
<name>A0A5D4GY88_9HYPH</name>
<dbReference type="AlphaFoldDB" id="A0A5D4GY88"/>
<dbReference type="InterPro" id="IPR028973">
    <property type="entry name" value="PhnB-like"/>
</dbReference>